<dbReference type="PANTHER" id="PTHR46103:SF1">
    <property type="entry name" value="RRNA METHYLTRANSFERASE 1, MITOCHONDRIAL"/>
    <property type="match status" value="1"/>
</dbReference>
<dbReference type="EMBL" id="JANBUO010001070">
    <property type="protein sequence ID" value="KAJ2799991.1"/>
    <property type="molecule type" value="Genomic_DNA"/>
</dbReference>
<dbReference type="SMART" id="SM00967">
    <property type="entry name" value="SpoU_sub_bind"/>
    <property type="match status" value="1"/>
</dbReference>
<name>A0A9W8HRV8_9FUNG</name>
<dbReference type="InterPro" id="IPR001537">
    <property type="entry name" value="SpoU_MeTrfase"/>
</dbReference>
<evidence type="ECO:0000256" key="4">
    <source>
        <dbReference type="ARBA" id="ARBA00022603"/>
    </source>
</evidence>
<comment type="caution">
    <text evidence="11">The sequence shown here is derived from an EMBL/GenBank/DDBJ whole genome shotgun (WGS) entry which is preliminary data.</text>
</comment>
<dbReference type="Gene3D" id="3.30.1330.30">
    <property type="match status" value="1"/>
</dbReference>
<evidence type="ECO:0000259" key="10">
    <source>
        <dbReference type="SMART" id="SM00967"/>
    </source>
</evidence>
<evidence type="ECO:0000256" key="9">
    <source>
        <dbReference type="ARBA" id="ARBA00034881"/>
    </source>
</evidence>
<evidence type="ECO:0000256" key="6">
    <source>
        <dbReference type="ARBA" id="ARBA00022691"/>
    </source>
</evidence>
<comment type="subcellular location">
    <subcellularLocation>
        <location evidence="1">Mitochondrion</location>
    </subcellularLocation>
</comment>
<dbReference type="InterPro" id="IPR029028">
    <property type="entry name" value="Alpha/beta_knot_MTases"/>
</dbReference>
<dbReference type="GO" id="GO:0016435">
    <property type="term" value="F:rRNA (guanine) methyltransferase activity"/>
    <property type="evidence" value="ECO:0007669"/>
    <property type="project" value="TreeGrafter"/>
</dbReference>
<keyword evidence="6" id="KW-0949">S-adenosyl-L-methionine</keyword>
<dbReference type="InterPro" id="IPR013123">
    <property type="entry name" value="SpoU_subst-bd"/>
</dbReference>
<sequence>MRTLARVVLGRTAISVPGIGAGPKYLVRCNSTDSQTAFPEARNNPGTSISIKEHLYGIAPVKAALMQGRRPLYGIYVQKGYHGDVERDRISDIIQCARQQDIPRLTVPKTTLDQLSRGSHHQGVVLKTGVVVAPKIHSLDPFADGRYSISLRNMSKTEHSSRNKYPLFICLDEVQDPVNIGSAIRSAMFFGADGVIFSKGSCQPTPVVSKISAGSMECMNIYKAALLDKMLDASRSKGWMVICATANSSSNTKCVSIYDVPKFDKPVLLVIGSEGNGISPKVEAVSDLNIHIPSGAELPGYIDSLNAGVAAGVIMSSLPHVRGQQ</sequence>
<dbReference type="GO" id="GO:0003723">
    <property type="term" value="F:RNA binding"/>
    <property type="evidence" value="ECO:0007669"/>
    <property type="project" value="InterPro"/>
</dbReference>
<dbReference type="Proteomes" id="UP001140094">
    <property type="component" value="Unassembled WGS sequence"/>
</dbReference>
<keyword evidence="8" id="KW-0496">Mitochondrion</keyword>
<gene>
    <name evidence="11" type="ORF">H4R20_004227</name>
</gene>
<keyword evidence="4" id="KW-0489">Methyltransferase</keyword>
<evidence type="ECO:0000313" key="11">
    <source>
        <dbReference type="EMBL" id="KAJ2799991.1"/>
    </source>
</evidence>
<evidence type="ECO:0000256" key="7">
    <source>
        <dbReference type="ARBA" id="ARBA00022946"/>
    </source>
</evidence>
<dbReference type="InterPro" id="IPR029064">
    <property type="entry name" value="Ribosomal_eL30-like_sf"/>
</dbReference>
<dbReference type="Pfam" id="PF08032">
    <property type="entry name" value="SpoU_sub_bind"/>
    <property type="match status" value="1"/>
</dbReference>
<dbReference type="OrthoDB" id="270651at2759"/>
<evidence type="ECO:0000313" key="12">
    <source>
        <dbReference type="Proteomes" id="UP001140094"/>
    </source>
</evidence>
<keyword evidence="5" id="KW-0808">Transferase</keyword>
<reference evidence="11" key="1">
    <citation type="submission" date="2022-07" db="EMBL/GenBank/DDBJ databases">
        <title>Phylogenomic reconstructions and comparative analyses of Kickxellomycotina fungi.</title>
        <authorList>
            <person name="Reynolds N.K."/>
            <person name="Stajich J.E."/>
            <person name="Barry K."/>
            <person name="Grigoriev I.V."/>
            <person name="Crous P."/>
            <person name="Smith M.E."/>
        </authorList>
    </citation>
    <scope>NUCLEOTIDE SEQUENCE</scope>
    <source>
        <strain evidence="11">NRRL 1565</strain>
    </source>
</reference>
<evidence type="ECO:0000256" key="3">
    <source>
        <dbReference type="ARBA" id="ARBA00022552"/>
    </source>
</evidence>
<keyword evidence="12" id="KW-1185">Reference proteome</keyword>
<evidence type="ECO:0000256" key="5">
    <source>
        <dbReference type="ARBA" id="ARBA00022679"/>
    </source>
</evidence>
<dbReference type="CDD" id="cd18105">
    <property type="entry name" value="SpoU-like_MRM1"/>
    <property type="match status" value="1"/>
</dbReference>
<proteinExistence type="inferred from homology"/>
<keyword evidence="7" id="KW-0809">Transit peptide</keyword>
<dbReference type="AlphaFoldDB" id="A0A9W8HRV8"/>
<dbReference type="InterPro" id="IPR047182">
    <property type="entry name" value="MRM1"/>
</dbReference>
<dbReference type="SUPFAM" id="SSF75217">
    <property type="entry name" value="alpha/beta knot"/>
    <property type="match status" value="1"/>
</dbReference>
<keyword evidence="3" id="KW-0698">rRNA processing</keyword>
<accession>A0A9W8HRV8</accession>
<organism evidence="11 12">
    <name type="scientific">Coemansia guatemalensis</name>
    <dbReference type="NCBI Taxonomy" id="2761395"/>
    <lineage>
        <taxon>Eukaryota</taxon>
        <taxon>Fungi</taxon>
        <taxon>Fungi incertae sedis</taxon>
        <taxon>Zoopagomycota</taxon>
        <taxon>Kickxellomycotina</taxon>
        <taxon>Kickxellomycetes</taxon>
        <taxon>Kickxellales</taxon>
        <taxon>Kickxellaceae</taxon>
        <taxon>Coemansia</taxon>
    </lineage>
</organism>
<dbReference type="PANTHER" id="PTHR46103">
    <property type="entry name" value="RRNA METHYLTRANSFERASE 1, MITOCHONDRIAL"/>
    <property type="match status" value="1"/>
</dbReference>
<dbReference type="GO" id="GO:0005739">
    <property type="term" value="C:mitochondrion"/>
    <property type="evidence" value="ECO:0007669"/>
    <property type="project" value="UniProtKB-SubCell"/>
</dbReference>
<evidence type="ECO:0000256" key="1">
    <source>
        <dbReference type="ARBA" id="ARBA00004173"/>
    </source>
</evidence>
<dbReference type="InterPro" id="IPR029026">
    <property type="entry name" value="tRNA_m1G_MTases_N"/>
</dbReference>
<dbReference type="Pfam" id="PF00588">
    <property type="entry name" value="SpoU_methylase"/>
    <property type="match status" value="1"/>
</dbReference>
<dbReference type="SUPFAM" id="SSF55315">
    <property type="entry name" value="L30e-like"/>
    <property type="match status" value="1"/>
</dbReference>
<comment type="similarity">
    <text evidence="2">Belongs to the class IV-like SAM-binding methyltransferase superfamily. RNA methyltransferase TrmH family.</text>
</comment>
<dbReference type="InterPro" id="IPR047261">
    <property type="entry name" value="MRM1_MeTrfase_dom"/>
</dbReference>
<feature type="domain" description="RNA 2-O ribose methyltransferase substrate binding" evidence="10">
    <location>
        <begin position="54"/>
        <end position="134"/>
    </location>
</feature>
<evidence type="ECO:0000256" key="2">
    <source>
        <dbReference type="ARBA" id="ARBA00007228"/>
    </source>
</evidence>
<dbReference type="Gene3D" id="3.40.1280.10">
    <property type="match status" value="1"/>
</dbReference>
<protein>
    <recommendedName>
        <fullName evidence="9">rRNA methyltransferase 1, mitochondrial</fullName>
    </recommendedName>
</protein>
<evidence type="ECO:0000256" key="8">
    <source>
        <dbReference type="ARBA" id="ARBA00023128"/>
    </source>
</evidence>